<evidence type="ECO:0000256" key="4">
    <source>
        <dbReference type="ARBA" id="ARBA00022837"/>
    </source>
</evidence>
<dbReference type="GO" id="GO:0004722">
    <property type="term" value="F:protein serine/threonine phosphatase activity"/>
    <property type="evidence" value="ECO:0007669"/>
    <property type="project" value="UniProtKB-EC"/>
</dbReference>
<comment type="catalytic activity">
    <reaction evidence="6">
        <text>O-phospho-L-threonyl-[protein] + H2O = L-threonyl-[protein] + phosphate</text>
        <dbReference type="Rhea" id="RHEA:47004"/>
        <dbReference type="Rhea" id="RHEA-COMP:11060"/>
        <dbReference type="Rhea" id="RHEA-COMP:11605"/>
        <dbReference type="ChEBI" id="CHEBI:15377"/>
        <dbReference type="ChEBI" id="CHEBI:30013"/>
        <dbReference type="ChEBI" id="CHEBI:43474"/>
        <dbReference type="ChEBI" id="CHEBI:61977"/>
        <dbReference type="EC" id="3.1.3.16"/>
    </reaction>
</comment>
<name>A0A9W7F0I5_9STRA</name>
<sequence>MMLRRYARLFGTTVPEASKASKVNKGVPSAKFTKTTKLDNRIEANLTKLSIALSNLPQRDPTQSSSASKAPPTSQQKPSRTESTFRLPDDLTSLTVGDTFDLLEYFMKPPYNHTLHPYYFSQVIKEAISILKDRPAVHLIKAPVNQNEKDKTASITVIGDLHGSLADLNSLLKTIGPPSANNMLLFNGDYVDRGLHSVEVLSVICCLLISSPDSVFLNRGNHEDSNVSKAYGFKEECDVKFLEWDECVSFFESLSVAHLIDNDFNGGAVVVHAGVGDWDGLSGVADLGKGPGSILKTGLLEDITWSDPDFEVSGIRRNETRGAGSFYGMDVVEKVLLDCGVKNFVRSHEPCYQGVDQVGLSEGMRFYTVFTSTDYPNFEGCNLAGVLKFSLSDDNPTILTWESPELIMTHSDLTSTRYDNDLTCMRSTLLSEIFLHKVQIHLELLKLSTDGRRVTIEQWKQCMVNVTGLEIDWIELSKFLTKRVQRVKMINNVPEIEETGFIDINHFLDHFEDGEGGGDEGDKLFIRGKMLYVLFKHLDADDSGGLTRSEFEIGVETLNEHLEYSEKFNLKDAEEIFDRLDKDKNGIVDLSEWNDIFK</sequence>
<dbReference type="PANTHER" id="PTHR45668:SF5">
    <property type="entry name" value="SERINE_THREONINE-PROTEIN PHOSPHATASE 5"/>
    <property type="match status" value="1"/>
</dbReference>
<feature type="region of interest" description="Disordered" evidence="7">
    <location>
        <begin position="54"/>
        <end position="88"/>
    </location>
</feature>
<dbReference type="InterPro" id="IPR051134">
    <property type="entry name" value="PPP_phosphatase"/>
</dbReference>
<gene>
    <name evidence="9" type="ORF">TrST_g6326</name>
</gene>
<dbReference type="EC" id="3.1.3.16" evidence="6"/>
<evidence type="ECO:0000256" key="7">
    <source>
        <dbReference type="SAM" id="MobiDB-lite"/>
    </source>
</evidence>
<organism evidence="9 10">
    <name type="scientific">Triparma strigata</name>
    <dbReference type="NCBI Taxonomy" id="1606541"/>
    <lineage>
        <taxon>Eukaryota</taxon>
        <taxon>Sar</taxon>
        <taxon>Stramenopiles</taxon>
        <taxon>Ochrophyta</taxon>
        <taxon>Bolidophyceae</taxon>
        <taxon>Parmales</taxon>
        <taxon>Triparmaceae</taxon>
        <taxon>Triparma</taxon>
    </lineage>
</organism>
<dbReference type="PROSITE" id="PS00018">
    <property type="entry name" value="EF_HAND_1"/>
    <property type="match status" value="1"/>
</dbReference>
<comment type="cofactor">
    <cofactor evidence="1">
        <name>Mn(2+)</name>
        <dbReference type="ChEBI" id="CHEBI:29035"/>
    </cofactor>
</comment>
<comment type="caution">
    <text evidence="9">The sequence shown here is derived from an EMBL/GenBank/DDBJ whole genome shotgun (WGS) entry which is preliminary data.</text>
</comment>
<dbReference type="EMBL" id="BRXY01000540">
    <property type="protein sequence ID" value="GMH99199.1"/>
    <property type="molecule type" value="Genomic_DNA"/>
</dbReference>
<dbReference type="SMART" id="SM00156">
    <property type="entry name" value="PP2Ac"/>
    <property type="match status" value="1"/>
</dbReference>
<evidence type="ECO:0000256" key="1">
    <source>
        <dbReference type="ARBA" id="ARBA00001936"/>
    </source>
</evidence>
<comment type="similarity">
    <text evidence="2 6">Belongs to the PPP phosphatase family.</text>
</comment>
<evidence type="ECO:0000313" key="10">
    <source>
        <dbReference type="Proteomes" id="UP001165085"/>
    </source>
</evidence>
<dbReference type="InterPro" id="IPR006186">
    <property type="entry name" value="Ser/Thr-sp_prot-phosphatase"/>
</dbReference>
<keyword evidence="4" id="KW-0106">Calcium</keyword>
<dbReference type="PRINTS" id="PR00114">
    <property type="entry name" value="STPHPHTASE"/>
</dbReference>
<dbReference type="InterPro" id="IPR002048">
    <property type="entry name" value="EF_hand_dom"/>
</dbReference>
<evidence type="ECO:0000256" key="3">
    <source>
        <dbReference type="ARBA" id="ARBA00022723"/>
    </source>
</evidence>
<dbReference type="PANTHER" id="PTHR45668">
    <property type="entry name" value="SERINE/THREONINE-PROTEIN PHOSPHATASE 5-RELATED"/>
    <property type="match status" value="1"/>
</dbReference>
<evidence type="ECO:0000256" key="6">
    <source>
        <dbReference type="RuleBase" id="RU004273"/>
    </source>
</evidence>
<dbReference type="Gene3D" id="1.10.238.10">
    <property type="entry name" value="EF-hand"/>
    <property type="match status" value="1"/>
</dbReference>
<evidence type="ECO:0000256" key="2">
    <source>
        <dbReference type="ARBA" id="ARBA00008294"/>
    </source>
</evidence>
<feature type="compositionally biased region" description="Polar residues" evidence="7">
    <location>
        <begin position="54"/>
        <end position="84"/>
    </location>
</feature>
<dbReference type="Pfam" id="PF13499">
    <property type="entry name" value="EF-hand_7"/>
    <property type="match status" value="1"/>
</dbReference>
<dbReference type="Proteomes" id="UP001165085">
    <property type="component" value="Unassembled WGS sequence"/>
</dbReference>
<dbReference type="InterPro" id="IPR029052">
    <property type="entry name" value="Metallo-depent_PP-like"/>
</dbReference>
<dbReference type="AlphaFoldDB" id="A0A9W7F0I5"/>
<keyword evidence="6" id="KW-0378">Hydrolase</keyword>
<evidence type="ECO:0000256" key="5">
    <source>
        <dbReference type="ARBA" id="ARBA00023211"/>
    </source>
</evidence>
<dbReference type="SUPFAM" id="SSF47473">
    <property type="entry name" value="EF-hand"/>
    <property type="match status" value="1"/>
</dbReference>
<dbReference type="InterPro" id="IPR011992">
    <property type="entry name" value="EF-hand-dom_pair"/>
</dbReference>
<dbReference type="CDD" id="cd00144">
    <property type="entry name" value="MPP_PPP_family"/>
    <property type="match status" value="1"/>
</dbReference>
<dbReference type="SUPFAM" id="SSF56300">
    <property type="entry name" value="Metallo-dependent phosphatases"/>
    <property type="match status" value="1"/>
</dbReference>
<dbReference type="PROSITE" id="PS50222">
    <property type="entry name" value="EF_HAND_2"/>
    <property type="match status" value="2"/>
</dbReference>
<dbReference type="InterPro" id="IPR004843">
    <property type="entry name" value="Calcineurin-like_PHP"/>
</dbReference>
<dbReference type="CDD" id="cd00051">
    <property type="entry name" value="EFh"/>
    <property type="match status" value="1"/>
</dbReference>
<protein>
    <recommendedName>
        <fullName evidence="6">Serine/threonine-protein phosphatase</fullName>
        <ecNumber evidence="6">3.1.3.16</ecNumber>
    </recommendedName>
</protein>
<dbReference type="OrthoDB" id="192752at2759"/>
<feature type="domain" description="EF-hand" evidence="8">
    <location>
        <begin position="568"/>
        <end position="598"/>
    </location>
</feature>
<dbReference type="Gene3D" id="3.60.21.10">
    <property type="match status" value="1"/>
</dbReference>
<proteinExistence type="inferred from homology"/>
<dbReference type="GO" id="GO:0005509">
    <property type="term" value="F:calcium ion binding"/>
    <property type="evidence" value="ECO:0007669"/>
    <property type="project" value="InterPro"/>
</dbReference>
<dbReference type="PROSITE" id="PS00125">
    <property type="entry name" value="SER_THR_PHOSPHATASE"/>
    <property type="match status" value="1"/>
</dbReference>
<accession>A0A9W7F0I5</accession>
<keyword evidence="5" id="KW-0464">Manganese</keyword>
<dbReference type="InterPro" id="IPR018247">
    <property type="entry name" value="EF_Hand_1_Ca_BS"/>
</dbReference>
<evidence type="ECO:0000259" key="8">
    <source>
        <dbReference type="PROSITE" id="PS50222"/>
    </source>
</evidence>
<keyword evidence="3" id="KW-0479">Metal-binding</keyword>
<dbReference type="Pfam" id="PF00149">
    <property type="entry name" value="Metallophos"/>
    <property type="match status" value="1"/>
</dbReference>
<keyword evidence="10" id="KW-1185">Reference proteome</keyword>
<feature type="domain" description="EF-hand" evidence="8">
    <location>
        <begin position="526"/>
        <end position="561"/>
    </location>
</feature>
<reference evidence="10" key="1">
    <citation type="journal article" date="2023" name="Commun. Biol.">
        <title>Genome analysis of Parmales, the sister group of diatoms, reveals the evolutionary specialization of diatoms from phago-mixotrophs to photoautotrophs.</title>
        <authorList>
            <person name="Ban H."/>
            <person name="Sato S."/>
            <person name="Yoshikawa S."/>
            <person name="Yamada K."/>
            <person name="Nakamura Y."/>
            <person name="Ichinomiya M."/>
            <person name="Sato N."/>
            <person name="Blanc-Mathieu R."/>
            <person name="Endo H."/>
            <person name="Kuwata A."/>
            <person name="Ogata H."/>
        </authorList>
    </citation>
    <scope>NUCLEOTIDE SEQUENCE [LARGE SCALE GENOMIC DNA]</scope>
    <source>
        <strain evidence="10">NIES 3701</strain>
    </source>
</reference>
<evidence type="ECO:0000313" key="9">
    <source>
        <dbReference type="EMBL" id="GMH99199.1"/>
    </source>
</evidence>